<dbReference type="Proteomes" id="UP000657574">
    <property type="component" value="Unassembled WGS sequence"/>
</dbReference>
<dbReference type="AlphaFoldDB" id="A0A917P147"/>
<protein>
    <submittedName>
        <fullName evidence="2">Uncharacterized protein</fullName>
    </submittedName>
</protein>
<sequence>MTQFNKGDRVQYQGQDNQRHTGEIRRIQGESPQARYTVRDEKSNAEEQVEERKIERSL</sequence>
<feature type="region of interest" description="Disordered" evidence="1">
    <location>
        <begin position="1"/>
        <end position="58"/>
    </location>
</feature>
<feature type="compositionally biased region" description="Basic and acidic residues" evidence="1">
    <location>
        <begin position="17"/>
        <end position="28"/>
    </location>
</feature>
<evidence type="ECO:0000313" key="2">
    <source>
        <dbReference type="EMBL" id="GGJ50253.1"/>
    </source>
</evidence>
<evidence type="ECO:0000256" key="1">
    <source>
        <dbReference type="SAM" id="MobiDB-lite"/>
    </source>
</evidence>
<keyword evidence="3" id="KW-1185">Reference proteome</keyword>
<proteinExistence type="predicted"/>
<reference evidence="2" key="1">
    <citation type="journal article" date="2014" name="Int. J. Syst. Evol. Microbiol.">
        <title>Complete genome sequence of Corynebacterium casei LMG S-19264T (=DSM 44701T), isolated from a smear-ripened cheese.</title>
        <authorList>
            <consortium name="US DOE Joint Genome Institute (JGI-PGF)"/>
            <person name="Walter F."/>
            <person name="Albersmeier A."/>
            <person name="Kalinowski J."/>
            <person name="Ruckert C."/>
        </authorList>
    </citation>
    <scope>NUCLEOTIDE SEQUENCE</scope>
    <source>
        <strain evidence="2">JCM 3086</strain>
    </source>
</reference>
<dbReference type="RefSeq" id="WP_189315524.1">
    <property type="nucleotide sequence ID" value="NZ_BMQA01000038.1"/>
</dbReference>
<reference evidence="2" key="2">
    <citation type="submission" date="2020-09" db="EMBL/GenBank/DDBJ databases">
        <authorList>
            <person name="Sun Q."/>
            <person name="Ohkuma M."/>
        </authorList>
    </citation>
    <scope>NUCLEOTIDE SEQUENCE</scope>
    <source>
        <strain evidence="2">JCM 3086</strain>
    </source>
</reference>
<feature type="compositionally biased region" description="Basic and acidic residues" evidence="1">
    <location>
        <begin position="37"/>
        <end position="58"/>
    </location>
</feature>
<gene>
    <name evidence="2" type="ORF">GCM10010121_071680</name>
</gene>
<comment type="caution">
    <text evidence="2">The sequence shown here is derived from an EMBL/GenBank/DDBJ whole genome shotgun (WGS) entry which is preliminary data.</text>
</comment>
<dbReference type="EMBL" id="BMQA01000038">
    <property type="protein sequence ID" value="GGJ50253.1"/>
    <property type="molecule type" value="Genomic_DNA"/>
</dbReference>
<accession>A0A917P147</accession>
<evidence type="ECO:0000313" key="3">
    <source>
        <dbReference type="Proteomes" id="UP000657574"/>
    </source>
</evidence>
<organism evidence="2 3">
    <name type="scientific">Streptomyces brasiliensis</name>
    <dbReference type="NCBI Taxonomy" id="1954"/>
    <lineage>
        <taxon>Bacteria</taxon>
        <taxon>Bacillati</taxon>
        <taxon>Actinomycetota</taxon>
        <taxon>Actinomycetes</taxon>
        <taxon>Kitasatosporales</taxon>
        <taxon>Streptomycetaceae</taxon>
        <taxon>Streptomyces</taxon>
    </lineage>
</organism>
<name>A0A917P147_9ACTN</name>